<gene>
    <name evidence="2" type="ORF">Pmani_000630</name>
</gene>
<sequence length="171" mass="18975">MYGTGCGPPSPDIKPDEPEPDPNNKDTDNCPKDGKPNRTFYSKKAPPTPKGVKGFVIRDEPQFDSEVSDISVDDSDDEYYLSQDDSAMLRQDSMLVYQDEDRIIMGRSRRRTLLPELPARGILCMGTVRSNRLAGLKLIPDKDLKSKGKSTFVEYEGKISPCAGSIKEVVS</sequence>
<dbReference type="AlphaFoldDB" id="A0AAE1QMF5"/>
<protein>
    <submittedName>
        <fullName evidence="2">Uncharacterized protein</fullName>
    </submittedName>
</protein>
<reference evidence="2" key="1">
    <citation type="submission" date="2023-11" db="EMBL/GenBank/DDBJ databases">
        <title>Genome assemblies of two species of porcelain crab, Petrolisthes cinctipes and Petrolisthes manimaculis (Anomura: Porcellanidae).</title>
        <authorList>
            <person name="Angst P."/>
        </authorList>
    </citation>
    <scope>NUCLEOTIDE SEQUENCE</scope>
    <source>
        <strain evidence="2">PB745_02</strain>
        <tissue evidence="2">Gill</tissue>
    </source>
</reference>
<evidence type="ECO:0000256" key="1">
    <source>
        <dbReference type="SAM" id="MobiDB-lite"/>
    </source>
</evidence>
<feature type="compositionally biased region" description="Basic and acidic residues" evidence="1">
    <location>
        <begin position="13"/>
        <end position="36"/>
    </location>
</feature>
<name>A0AAE1QMF5_9EUCA</name>
<evidence type="ECO:0000313" key="2">
    <source>
        <dbReference type="EMBL" id="KAK4328994.1"/>
    </source>
</evidence>
<evidence type="ECO:0000313" key="3">
    <source>
        <dbReference type="Proteomes" id="UP001292094"/>
    </source>
</evidence>
<keyword evidence="3" id="KW-1185">Reference proteome</keyword>
<feature type="region of interest" description="Disordered" evidence="1">
    <location>
        <begin position="1"/>
        <end position="59"/>
    </location>
</feature>
<proteinExistence type="predicted"/>
<accession>A0AAE1QMF5</accession>
<organism evidence="2 3">
    <name type="scientific">Petrolisthes manimaculis</name>
    <dbReference type="NCBI Taxonomy" id="1843537"/>
    <lineage>
        <taxon>Eukaryota</taxon>
        <taxon>Metazoa</taxon>
        <taxon>Ecdysozoa</taxon>
        <taxon>Arthropoda</taxon>
        <taxon>Crustacea</taxon>
        <taxon>Multicrustacea</taxon>
        <taxon>Malacostraca</taxon>
        <taxon>Eumalacostraca</taxon>
        <taxon>Eucarida</taxon>
        <taxon>Decapoda</taxon>
        <taxon>Pleocyemata</taxon>
        <taxon>Anomura</taxon>
        <taxon>Galatheoidea</taxon>
        <taxon>Porcellanidae</taxon>
        <taxon>Petrolisthes</taxon>
    </lineage>
</organism>
<comment type="caution">
    <text evidence="2">The sequence shown here is derived from an EMBL/GenBank/DDBJ whole genome shotgun (WGS) entry which is preliminary data.</text>
</comment>
<dbReference type="EMBL" id="JAWZYT010000045">
    <property type="protein sequence ID" value="KAK4328994.1"/>
    <property type="molecule type" value="Genomic_DNA"/>
</dbReference>
<dbReference type="Proteomes" id="UP001292094">
    <property type="component" value="Unassembled WGS sequence"/>
</dbReference>